<dbReference type="Pfam" id="PF06114">
    <property type="entry name" value="Peptidase_M78"/>
    <property type="match status" value="1"/>
</dbReference>
<name>A0A9Q1ZD35_CLOBO</name>
<evidence type="ECO:0000259" key="1">
    <source>
        <dbReference type="Pfam" id="PF06114"/>
    </source>
</evidence>
<dbReference type="InterPro" id="IPR010359">
    <property type="entry name" value="IrrE_HExxH"/>
</dbReference>
<comment type="caution">
    <text evidence="2">The sequence shown here is derived from an EMBL/GenBank/DDBJ whole genome shotgun (WGS) entry which is preliminary data.</text>
</comment>
<gene>
    <name evidence="2" type="ORF">ADU74_08280</name>
</gene>
<dbReference type="Proteomes" id="UP000037540">
    <property type="component" value="Unassembled WGS sequence"/>
</dbReference>
<dbReference type="EMBL" id="LGVR01000045">
    <property type="protein sequence ID" value="KOA86625.1"/>
    <property type="molecule type" value="Genomic_DNA"/>
</dbReference>
<dbReference type="OrthoDB" id="1707128at2"/>
<feature type="domain" description="IrrE N-terminal-like" evidence="1">
    <location>
        <begin position="12"/>
        <end position="122"/>
    </location>
</feature>
<organism evidence="2 3">
    <name type="scientific">Clostridium botulinum</name>
    <dbReference type="NCBI Taxonomy" id="1491"/>
    <lineage>
        <taxon>Bacteria</taxon>
        <taxon>Bacillati</taxon>
        <taxon>Bacillota</taxon>
        <taxon>Clostridia</taxon>
        <taxon>Eubacteriales</taxon>
        <taxon>Clostridiaceae</taxon>
        <taxon>Clostridium</taxon>
    </lineage>
</organism>
<sequence>MNNYEKLLEEARKLGINVVEIDLGTDKPCGKCINNIIFINSKISIKDKYCILAEELGHHKLTVGNITDQSKLSNRKQELIARRWSNKKLVRLLDLIKSYKYGAKTRYEIAEFLGVTEKFLEESIHYYKSKYGTCFVIDNYTIYFEPNLGIMEMF</sequence>
<dbReference type="AlphaFoldDB" id="A0A9Q1ZD35"/>
<accession>A0A9Q1ZD35</accession>
<evidence type="ECO:0000313" key="2">
    <source>
        <dbReference type="EMBL" id="KOA86625.1"/>
    </source>
</evidence>
<dbReference type="RefSeq" id="WP_013725395.1">
    <property type="nucleotide sequence ID" value="NZ_LGVO01000042.1"/>
</dbReference>
<proteinExistence type="predicted"/>
<protein>
    <recommendedName>
        <fullName evidence="1">IrrE N-terminal-like domain-containing protein</fullName>
    </recommendedName>
</protein>
<evidence type="ECO:0000313" key="3">
    <source>
        <dbReference type="Proteomes" id="UP000037540"/>
    </source>
</evidence>
<reference evidence="2 3" key="1">
    <citation type="submission" date="2015-07" db="EMBL/GenBank/DDBJ databases">
        <title>Draft genome sequences of 17 French Clostridium botulinum group III.</title>
        <authorList>
            <person name="Woudstra C."/>
            <person name="Le Marechal C."/>
            <person name="Souillard R."/>
            <person name="Bayon-Auboyer M.-H."/>
            <person name="Dessouter D."/>
            <person name="Fach P."/>
        </authorList>
    </citation>
    <scope>NUCLEOTIDE SEQUENCE [LARGE SCALE GENOMIC DNA]</scope>
    <source>
        <strain evidence="2 3">12LNRI-CD</strain>
    </source>
</reference>